<comment type="caution">
    <text evidence="2">The sequence shown here is derived from an EMBL/GenBank/DDBJ whole genome shotgun (WGS) entry which is preliminary data.</text>
</comment>
<feature type="transmembrane region" description="Helical" evidence="1">
    <location>
        <begin position="33"/>
        <end position="51"/>
    </location>
</feature>
<evidence type="ECO:0000256" key="1">
    <source>
        <dbReference type="SAM" id="Phobius"/>
    </source>
</evidence>
<accession>A0A5N4B248</accession>
<dbReference type="EMBL" id="VVIM01000001">
    <property type="protein sequence ID" value="KAB0803636.1"/>
    <property type="molecule type" value="Genomic_DNA"/>
</dbReference>
<dbReference type="Proteomes" id="UP000327044">
    <property type="component" value="Unassembled WGS sequence"/>
</dbReference>
<evidence type="ECO:0000313" key="3">
    <source>
        <dbReference type="Proteomes" id="UP000327044"/>
    </source>
</evidence>
<keyword evidence="1" id="KW-1133">Transmembrane helix</keyword>
<dbReference type="InParanoid" id="A0A5N4B248"/>
<keyword evidence="1" id="KW-0812">Transmembrane</keyword>
<reference evidence="2 3" key="1">
    <citation type="journal article" date="2018" name="Elife">
        <title>Firefly genomes illuminate parallel origins of bioluminescence in beetles.</title>
        <authorList>
            <person name="Fallon T.R."/>
            <person name="Lower S.E."/>
            <person name="Chang C.H."/>
            <person name="Bessho-Uehara M."/>
            <person name="Martin G.J."/>
            <person name="Bewick A.J."/>
            <person name="Behringer M."/>
            <person name="Debat H.J."/>
            <person name="Wong I."/>
            <person name="Day J.C."/>
            <person name="Suvorov A."/>
            <person name="Silva C.J."/>
            <person name="Stanger-Hall K.F."/>
            <person name="Hall D.W."/>
            <person name="Schmitz R.J."/>
            <person name="Nelson D.R."/>
            <person name="Lewis S.M."/>
            <person name="Shigenobu S."/>
            <person name="Bybee S.M."/>
            <person name="Larracuente A.M."/>
            <person name="Oba Y."/>
            <person name="Weng J.K."/>
        </authorList>
    </citation>
    <scope>NUCLEOTIDE SEQUENCE [LARGE SCALE GENOMIC DNA]</scope>
    <source>
        <strain evidence="2">1611_PpyrPB1</strain>
        <tissue evidence="2">Whole body</tissue>
    </source>
</reference>
<evidence type="ECO:0000313" key="2">
    <source>
        <dbReference type="EMBL" id="KAB0803636.1"/>
    </source>
</evidence>
<organism evidence="2 3">
    <name type="scientific">Photinus pyralis</name>
    <name type="common">Common eastern firefly</name>
    <name type="synonym">Lampyris pyralis</name>
    <dbReference type="NCBI Taxonomy" id="7054"/>
    <lineage>
        <taxon>Eukaryota</taxon>
        <taxon>Metazoa</taxon>
        <taxon>Ecdysozoa</taxon>
        <taxon>Arthropoda</taxon>
        <taxon>Hexapoda</taxon>
        <taxon>Insecta</taxon>
        <taxon>Pterygota</taxon>
        <taxon>Neoptera</taxon>
        <taxon>Endopterygota</taxon>
        <taxon>Coleoptera</taxon>
        <taxon>Polyphaga</taxon>
        <taxon>Elateriformia</taxon>
        <taxon>Elateroidea</taxon>
        <taxon>Lampyridae</taxon>
        <taxon>Lampyrinae</taxon>
        <taxon>Photinus</taxon>
    </lineage>
</organism>
<keyword evidence="1" id="KW-0472">Membrane</keyword>
<proteinExistence type="predicted"/>
<protein>
    <submittedName>
        <fullName evidence="2">Uncharacterized protein</fullName>
    </submittedName>
</protein>
<keyword evidence="3" id="KW-1185">Reference proteome</keyword>
<gene>
    <name evidence="2" type="ORF">PPYR_00606</name>
</gene>
<dbReference type="OrthoDB" id="6717296at2759"/>
<sequence>MDSMKIPKKIFGTYFASSATIHMQSTPAFLGEFVLFAVVFLLLIIQHLQVGKISKRCLRLKPYMIYSKIKTGSRRKEKEPAIDSKPGLTLENGNLHLANLTPEQYAKMEKERQAREREFDNGMQSLSTLCRTVVRGEWSGETFKSNFSTLKENIECKSATLEGKYLGHKAADLSESLINVLENSITSSSVETPFPFKGDIATLAVDAAELLKIK</sequence>
<dbReference type="AlphaFoldDB" id="A0A5N4B248"/>
<name>A0A5N4B248_PHOPY</name>